<dbReference type="PANTHER" id="PTHR34501">
    <property type="entry name" value="PROTEIN YDDL-RELATED"/>
    <property type="match status" value="1"/>
</dbReference>
<keyword evidence="6 11" id="KW-0732">Signal</keyword>
<keyword evidence="8" id="KW-0626">Porin</keyword>
<dbReference type="InterPro" id="IPR023614">
    <property type="entry name" value="Porin_dom_sf"/>
</dbReference>
<dbReference type="InterPro" id="IPR033900">
    <property type="entry name" value="Gram_neg_porin_domain"/>
</dbReference>
<evidence type="ECO:0000256" key="7">
    <source>
        <dbReference type="ARBA" id="ARBA00023065"/>
    </source>
</evidence>
<keyword evidence="14" id="KW-1185">Reference proteome</keyword>
<evidence type="ECO:0000256" key="6">
    <source>
        <dbReference type="ARBA" id="ARBA00022729"/>
    </source>
</evidence>
<proteinExistence type="predicted"/>
<organism evidence="13 14">
    <name type="scientific">Telluria mixta</name>
    <dbReference type="NCBI Taxonomy" id="34071"/>
    <lineage>
        <taxon>Bacteria</taxon>
        <taxon>Pseudomonadati</taxon>
        <taxon>Pseudomonadota</taxon>
        <taxon>Betaproteobacteria</taxon>
        <taxon>Burkholderiales</taxon>
        <taxon>Oxalobacteraceae</taxon>
        <taxon>Telluria group</taxon>
        <taxon>Telluria</taxon>
    </lineage>
</organism>
<keyword evidence="7" id="KW-0406">Ion transport</keyword>
<dbReference type="Proteomes" id="UP001165263">
    <property type="component" value="Unassembled WGS sequence"/>
</dbReference>
<sequence length="373" mass="39310">MKDVNTNRIRPLLAAAAFAACAPAWSQTGNNVQFYGALDQGVESIHGTSATNQGSSVRISNGIITPHWGLRGGEDLGGGMKASFNLEGSFSVDDGTIGLGGRLWGRQAHVDLSGRFGTVSIGRQYTMVRFGWTGANPFGTGNQGLKLLDPRISNPRADNGITYVGTWGAFSAGVNYSTGWDNVNGNPATVAAANCPGETANRRQCREWSAGAKYDGGTWGVATAYERLYGGTAATFGGLTSPDKTDSRFVLTGHMKFRGTGTLAAGWIRRDNMGIATPKSDMAWVQAIVPVAGPYFLDGMLAELKYKDSANKAVLVNLRARYFLSKRTNLYITAAHMANSGTLALSATGSTPALKPLAGGAQTSVIAGILHRF</sequence>
<dbReference type="PROSITE" id="PS51257">
    <property type="entry name" value="PROKAR_LIPOPROTEIN"/>
    <property type="match status" value="1"/>
</dbReference>
<keyword evidence="3" id="KW-0813">Transport</keyword>
<dbReference type="Pfam" id="PF13609">
    <property type="entry name" value="Porin_4"/>
    <property type="match status" value="1"/>
</dbReference>
<evidence type="ECO:0000256" key="4">
    <source>
        <dbReference type="ARBA" id="ARBA00022452"/>
    </source>
</evidence>
<evidence type="ECO:0000256" key="10">
    <source>
        <dbReference type="ARBA" id="ARBA00023237"/>
    </source>
</evidence>
<evidence type="ECO:0000256" key="3">
    <source>
        <dbReference type="ARBA" id="ARBA00022448"/>
    </source>
</evidence>
<comment type="subunit">
    <text evidence="2">Homotrimer.</text>
</comment>
<evidence type="ECO:0000256" key="2">
    <source>
        <dbReference type="ARBA" id="ARBA00011233"/>
    </source>
</evidence>
<evidence type="ECO:0000256" key="9">
    <source>
        <dbReference type="ARBA" id="ARBA00023136"/>
    </source>
</evidence>
<comment type="subcellular location">
    <subcellularLocation>
        <location evidence="1">Cell outer membrane</location>
        <topology evidence="1">Multi-pass membrane protein</topology>
    </subcellularLocation>
</comment>
<dbReference type="SUPFAM" id="SSF56935">
    <property type="entry name" value="Porins"/>
    <property type="match status" value="1"/>
</dbReference>
<comment type="caution">
    <text evidence="13">The sequence shown here is derived from an EMBL/GenBank/DDBJ whole genome shotgun (WGS) entry which is preliminary data.</text>
</comment>
<evidence type="ECO:0000256" key="1">
    <source>
        <dbReference type="ARBA" id="ARBA00004571"/>
    </source>
</evidence>
<dbReference type="EMBL" id="JANUHC010000006">
    <property type="protein sequence ID" value="MCS0631173.1"/>
    <property type="molecule type" value="Genomic_DNA"/>
</dbReference>
<name>A0ABT2C1B5_9BURK</name>
<dbReference type="Gene3D" id="2.40.160.10">
    <property type="entry name" value="Porin"/>
    <property type="match status" value="1"/>
</dbReference>
<keyword evidence="5" id="KW-0812">Transmembrane</keyword>
<evidence type="ECO:0000313" key="13">
    <source>
        <dbReference type="EMBL" id="MCS0631173.1"/>
    </source>
</evidence>
<evidence type="ECO:0000256" key="8">
    <source>
        <dbReference type="ARBA" id="ARBA00023114"/>
    </source>
</evidence>
<evidence type="ECO:0000256" key="5">
    <source>
        <dbReference type="ARBA" id="ARBA00022692"/>
    </source>
</evidence>
<accession>A0ABT2C1B5</accession>
<feature type="signal peptide" evidence="11">
    <location>
        <begin position="1"/>
        <end position="26"/>
    </location>
</feature>
<reference evidence="13" key="1">
    <citation type="submission" date="2022-08" db="EMBL/GenBank/DDBJ databases">
        <title>Reclassification of Massilia species as members of the genera Telluria, Duganella, Pseudoduganella, Mokoshia gen. nov. and Zemynaea gen. nov. using orthogonal and non-orthogonal genome-based approaches.</title>
        <authorList>
            <person name="Bowman J.P."/>
        </authorList>
    </citation>
    <scope>NUCLEOTIDE SEQUENCE</scope>
    <source>
        <strain evidence="13">LMG 11547</strain>
    </source>
</reference>
<feature type="chain" id="PRO_5047215131" evidence="11">
    <location>
        <begin position="27"/>
        <end position="373"/>
    </location>
</feature>
<dbReference type="CDD" id="cd00342">
    <property type="entry name" value="gram_neg_porins"/>
    <property type="match status" value="1"/>
</dbReference>
<keyword evidence="4" id="KW-1134">Transmembrane beta strand</keyword>
<dbReference type="PANTHER" id="PTHR34501:SF9">
    <property type="entry name" value="MAJOR OUTER MEMBRANE PROTEIN P.IA"/>
    <property type="match status" value="1"/>
</dbReference>
<protein>
    <submittedName>
        <fullName evidence="13">Porin</fullName>
    </submittedName>
</protein>
<evidence type="ECO:0000256" key="11">
    <source>
        <dbReference type="SAM" id="SignalP"/>
    </source>
</evidence>
<keyword evidence="9" id="KW-0472">Membrane</keyword>
<evidence type="ECO:0000313" key="14">
    <source>
        <dbReference type="Proteomes" id="UP001165263"/>
    </source>
</evidence>
<dbReference type="RefSeq" id="WP_259450255.1">
    <property type="nucleotide sequence ID" value="NZ_CP119520.1"/>
</dbReference>
<dbReference type="InterPro" id="IPR050298">
    <property type="entry name" value="Gram-neg_bact_OMP"/>
</dbReference>
<keyword evidence="10" id="KW-0998">Cell outer membrane</keyword>
<gene>
    <name evidence="13" type="ORF">NX786_17710</name>
</gene>
<evidence type="ECO:0000259" key="12">
    <source>
        <dbReference type="Pfam" id="PF13609"/>
    </source>
</evidence>
<feature type="domain" description="Porin" evidence="12">
    <location>
        <begin position="14"/>
        <end position="341"/>
    </location>
</feature>